<evidence type="ECO:0000256" key="1">
    <source>
        <dbReference type="ARBA" id="ARBA00004370"/>
    </source>
</evidence>
<feature type="transmembrane region" description="Helical" evidence="4">
    <location>
        <begin position="293"/>
        <end position="312"/>
    </location>
</feature>
<dbReference type="PANTHER" id="PTHR34220:SF7">
    <property type="entry name" value="SENSOR HISTIDINE KINASE YPDA"/>
    <property type="match status" value="1"/>
</dbReference>
<name>A0AB73T233_9FIRM</name>
<dbReference type="SMART" id="SM00304">
    <property type="entry name" value="HAMP"/>
    <property type="match status" value="1"/>
</dbReference>
<accession>A0AB73T233</accession>
<gene>
    <name evidence="6" type="ORF">C7383_10863</name>
</gene>
<keyword evidence="4" id="KW-0472">Membrane</keyword>
<dbReference type="InterPro" id="IPR003660">
    <property type="entry name" value="HAMP_dom"/>
</dbReference>
<dbReference type="InterPro" id="IPR050640">
    <property type="entry name" value="Bact_2-comp_sensor_kinase"/>
</dbReference>
<dbReference type="PANTHER" id="PTHR34220">
    <property type="entry name" value="SENSOR HISTIDINE KINASE YPDA"/>
    <property type="match status" value="1"/>
</dbReference>
<comment type="caution">
    <text evidence="6">The sequence shown here is derived from an EMBL/GenBank/DDBJ whole genome shotgun (WGS) entry which is preliminary data.</text>
</comment>
<dbReference type="PROSITE" id="PS50885">
    <property type="entry name" value="HAMP"/>
    <property type="match status" value="1"/>
</dbReference>
<evidence type="ECO:0000259" key="5">
    <source>
        <dbReference type="PROSITE" id="PS50885"/>
    </source>
</evidence>
<evidence type="ECO:0000313" key="6">
    <source>
        <dbReference type="EMBL" id="PWJ74634.1"/>
    </source>
</evidence>
<dbReference type="InterPro" id="IPR010559">
    <property type="entry name" value="Sig_transdc_His_kin_internal"/>
</dbReference>
<keyword evidence="4" id="KW-1133">Transmembrane helix</keyword>
<dbReference type="SUPFAM" id="SSF158472">
    <property type="entry name" value="HAMP domain-like"/>
    <property type="match status" value="1"/>
</dbReference>
<dbReference type="CDD" id="cd06225">
    <property type="entry name" value="HAMP"/>
    <property type="match status" value="1"/>
</dbReference>
<keyword evidence="4" id="KW-0812">Transmembrane</keyword>
<dbReference type="Proteomes" id="UP000245412">
    <property type="component" value="Unassembled WGS sequence"/>
</dbReference>
<keyword evidence="2" id="KW-0597">Phosphoprotein</keyword>
<feature type="transmembrane region" description="Helical" evidence="4">
    <location>
        <begin position="21"/>
        <end position="40"/>
    </location>
</feature>
<dbReference type="GO" id="GO:0016020">
    <property type="term" value="C:membrane"/>
    <property type="evidence" value="ECO:0007669"/>
    <property type="project" value="UniProtKB-SubCell"/>
</dbReference>
<evidence type="ECO:0000256" key="2">
    <source>
        <dbReference type="ARBA" id="ARBA00022553"/>
    </source>
</evidence>
<feature type="domain" description="HAMP" evidence="5">
    <location>
        <begin position="318"/>
        <end position="371"/>
    </location>
</feature>
<sequence>MRRRENRKMYSIRGRMIGIVLMCWLLPFVLVIGGMGYYILSNRSDNKAQSLEAQLAFNDQICVERLNNAVKDSKKASYDKEIENAFKYRDTVYKGEGDWESSRWTGIMQVTREYISAQYQSNICFMDTVFWYYDNPEKHNTSIFNLRAGGGYSQIDSYWKNDHEEIYETARELDTAVAFKYVNGRLYLVRNLIDSRFEPIGALVMRINMSYCFSTLTSFPLGSALTIMLQDEMITLQGRELDEEEQGYLSDKKSGYEWSGEGLYVYHSMRGSDYRLSTVMLADKSTALSSFFGYQYVLLGMLLFLIPLMLLLMRLLNTQIAVPIQGLVRAGDQIKAGNLGYQLEDEPGSTEFISLTESFNQMSSTLKYQFDHIYEEELALRDAKIMALQSHINPHFMNNTLEIINWEARLEGNIKVSKMIESLSTLMDAAMDRHKRPEVLLSEEMIYVDAYLYITKERLGKRLTIEKELDEDMMECYVPRLILQPVIENAIEHGIVPNGSGIVRITGEMEENYLYLYIENSGTLIKENEEKIERLLDPDYDTSKESSGNLGIANVNQRLRILYGPDCGLTIRSAGENRIRARLVIKRGQKEQ</sequence>
<dbReference type="Gene3D" id="3.30.565.10">
    <property type="entry name" value="Histidine kinase-like ATPase, C-terminal domain"/>
    <property type="match status" value="1"/>
</dbReference>
<dbReference type="GO" id="GO:0000155">
    <property type="term" value="F:phosphorelay sensor kinase activity"/>
    <property type="evidence" value="ECO:0007669"/>
    <property type="project" value="InterPro"/>
</dbReference>
<evidence type="ECO:0000256" key="3">
    <source>
        <dbReference type="ARBA" id="ARBA00022679"/>
    </source>
</evidence>
<keyword evidence="6" id="KW-0418">Kinase</keyword>
<dbReference type="AlphaFoldDB" id="A0AB73T233"/>
<protein>
    <submittedName>
        <fullName evidence="6">Two-component system sensor histidine kinase YesM</fullName>
    </submittedName>
</protein>
<evidence type="ECO:0000313" key="7">
    <source>
        <dbReference type="Proteomes" id="UP000245412"/>
    </source>
</evidence>
<dbReference type="Pfam" id="PF06580">
    <property type="entry name" value="His_kinase"/>
    <property type="match status" value="1"/>
</dbReference>
<evidence type="ECO:0000256" key="4">
    <source>
        <dbReference type="SAM" id="Phobius"/>
    </source>
</evidence>
<keyword evidence="3" id="KW-0808">Transferase</keyword>
<dbReference type="RefSeq" id="WP_109627276.1">
    <property type="nucleotide sequence ID" value="NZ_JANKBI010000006.1"/>
</dbReference>
<proteinExistence type="predicted"/>
<reference evidence="6 7" key="1">
    <citation type="submission" date="2018-05" db="EMBL/GenBank/DDBJ databases">
        <authorList>
            <person name="Goeker M."/>
            <person name="Huntemann M."/>
            <person name="Clum A."/>
            <person name="Pillay M."/>
            <person name="Palaniappan K."/>
            <person name="Varghese N."/>
            <person name="Mikhailova N."/>
            <person name="Stamatis D."/>
            <person name="Reddy T."/>
            <person name="Daum C."/>
            <person name="Shapiro N."/>
            <person name="Ivanova N."/>
            <person name="Kyrpides N."/>
            <person name="Woyke T."/>
        </authorList>
    </citation>
    <scope>NUCLEOTIDE SEQUENCE [LARGE SCALE GENOMIC DNA]</scope>
    <source>
        <strain evidence="6 7">DSM 26524</strain>
    </source>
</reference>
<comment type="subcellular location">
    <subcellularLocation>
        <location evidence="1">Membrane</location>
    </subcellularLocation>
</comment>
<dbReference type="Gene3D" id="6.10.340.10">
    <property type="match status" value="1"/>
</dbReference>
<organism evidence="6 7">
    <name type="scientific">Murimonas intestini</name>
    <dbReference type="NCBI Taxonomy" id="1337051"/>
    <lineage>
        <taxon>Bacteria</taxon>
        <taxon>Bacillati</taxon>
        <taxon>Bacillota</taxon>
        <taxon>Clostridia</taxon>
        <taxon>Lachnospirales</taxon>
        <taxon>Lachnospiraceae</taxon>
        <taxon>Murimonas</taxon>
    </lineage>
</organism>
<dbReference type="InterPro" id="IPR036890">
    <property type="entry name" value="HATPase_C_sf"/>
</dbReference>
<dbReference type="SUPFAM" id="SSF55874">
    <property type="entry name" value="ATPase domain of HSP90 chaperone/DNA topoisomerase II/histidine kinase"/>
    <property type="match status" value="1"/>
</dbReference>
<keyword evidence="7" id="KW-1185">Reference proteome</keyword>
<dbReference type="EMBL" id="QGGY01000008">
    <property type="protein sequence ID" value="PWJ74634.1"/>
    <property type="molecule type" value="Genomic_DNA"/>
</dbReference>
<dbReference type="Pfam" id="PF00672">
    <property type="entry name" value="HAMP"/>
    <property type="match status" value="1"/>
</dbReference>